<protein>
    <submittedName>
        <fullName evidence="2">Uncharacterized protein</fullName>
    </submittedName>
</protein>
<dbReference type="Gene3D" id="2.60.120.380">
    <property type="match status" value="1"/>
</dbReference>
<name>A0ABW6ICR3_9CYAN</name>
<evidence type="ECO:0000256" key="1">
    <source>
        <dbReference type="SAM" id="SignalP"/>
    </source>
</evidence>
<proteinExistence type="predicted"/>
<accession>A0ABW6ICR3</accession>
<organism evidence="2 3">
    <name type="scientific">Almyronema epifaneia S1</name>
    <dbReference type="NCBI Taxonomy" id="2991925"/>
    <lineage>
        <taxon>Bacteria</taxon>
        <taxon>Bacillati</taxon>
        <taxon>Cyanobacteriota</taxon>
        <taxon>Cyanophyceae</taxon>
        <taxon>Nodosilineales</taxon>
        <taxon>Nodosilineaceae</taxon>
        <taxon>Almyronema</taxon>
        <taxon>Almyronema epifaneia</taxon>
    </lineage>
</organism>
<dbReference type="EMBL" id="JBHZOL010000031">
    <property type="protein sequence ID" value="MFE4105657.1"/>
    <property type="molecule type" value="Genomic_DNA"/>
</dbReference>
<dbReference type="RefSeq" id="WP_377962614.1">
    <property type="nucleotide sequence ID" value="NZ_JBHZOL010000031.1"/>
</dbReference>
<feature type="signal peptide" evidence="1">
    <location>
        <begin position="1"/>
        <end position="27"/>
    </location>
</feature>
<keyword evidence="3" id="KW-1185">Reference proteome</keyword>
<sequence length="383" mass="43303">MSLSHRVPHLALLGLLLSGLSPHLAQAQIEAESLTTTSGNVSAEFVAEASDFCVENPQLTITRAGKTYSDGFFPPQLLEDGWFCRAFELAASDLDGDAEPEVRLEIYSGGAHCCSSTLIYDYEATSDRYRLVEHFWGNGGYQLQDLDGDGIPEFLSHDDSFAYAFASYAASRYPVQFWRYRAGVMEEVTRDFPDRVYNDAYAHWQELQRLRQGEIFEQPYSNEDDYIYAEYEKAILAAYLADKYLLDQAEDGWQRVRQAYQRSDRDEFFSDLRDFLRRTGYARESFTQRLEFAPEADSTYISGALATGKEHGYLVNLPAQRSLSIEILAGAVEINWVSPGGNVIETMTGEAATWTGELPTPGDYLLEVRPLRETRYSILLSVE</sequence>
<gene>
    <name evidence="2" type="ORF">ACFVKH_05165</name>
</gene>
<dbReference type="Proteomes" id="UP001600165">
    <property type="component" value="Unassembled WGS sequence"/>
</dbReference>
<evidence type="ECO:0000313" key="3">
    <source>
        <dbReference type="Proteomes" id="UP001600165"/>
    </source>
</evidence>
<keyword evidence="1" id="KW-0732">Signal</keyword>
<reference evidence="2 3" key="1">
    <citation type="submission" date="2024-10" db="EMBL/GenBank/DDBJ databases">
        <authorList>
            <person name="Ratan Roy A."/>
            <person name="Morales Sandoval P.H."/>
            <person name="De Los Santos Villalobos S."/>
            <person name="Chakraborty S."/>
            <person name="Mukherjee J."/>
        </authorList>
    </citation>
    <scope>NUCLEOTIDE SEQUENCE [LARGE SCALE GENOMIC DNA]</scope>
    <source>
        <strain evidence="2 3">S1</strain>
    </source>
</reference>
<evidence type="ECO:0000313" key="2">
    <source>
        <dbReference type="EMBL" id="MFE4105657.1"/>
    </source>
</evidence>
<feature type="chain" id="PRO_5045183580" evidence="1">
    <location>
        <begin position="28"/>
        <end position="383"/>
    </location>
</feature>
<comment type="caution">
    <text evidence="2">The sequence shown here is derived from an EMBL/GenBank/DDBJ whole genome shotgun (WGS) entry which is preliminary data.</text>
</comment>